<evidence type="ECO:0000259" key="4">
    <source>
        <dbReference type="Pfam" id="PF00717"/>
    </source>
</evidence>
<dbReference type="PANTHER" id="PTHR40661:SF3">
    <property type="entry name" value="FELS-1 PROPHAGE TRANSCRIPTIONAL REGULATOR"/>
    <property type="match status" value="1"/>
</dbReference>
<keyword evidence="6" id="KW-1185">Reference proteome</keyword>
<organism evidence="5 6">
    <name type="scientific">Xaviernesmea oryzae</name>
    <dbReference type="NCBI Taxonomy" id="464029"/>
    <lineage>
        <taxon>Bacteria</taxon>
        <taxon>Pseudomonadati</taxon>
        <taxon>Pseudomonadota</taxon>
        <taxon>Alphaproteobacteria</taxon>
        <taxon>Hyphomicrobiales</taxon>
        <taxon>Rhizobiaceae</taxon>
        <taxon>Rhizobium/Agrobacterium group</taxon>
        <taxon>Xaviernesmea</taxon>
    </lineage>
</organism>
<dbReference type="SUPFAM" id="SSF51306">
    <property type="entry name" value="LexA/Signal peptidase"/>
    <property type="match status" value="1"/>
</dbReference>
<name>A0A1Q9ASD5_9HYPH</name>
<proteinExistence type="predicted"/>
<accession>A0A1Q9ASD5</accession>
<dbReference type="Proteomes" id="UP000186364">
    <property type="component" value="Unassembled WGS sequence"/>
</dbReference>
<dbReference type="InterPro" id="IPR036286">
    <property type="entry name" value="LexA/Signal_pep-like_sf"/>
</dbReference>
<dbReference type="Gene3D" id="2.10.109.10">
    <property type="entry name" value="Umud Fragment, subunit A"/>
    <property type="match status" value="1"/>
</dbReference>
<reference evidence="5 6" key="1">
    <citation type="submission" date="2016-09" db="EMBL/GenBank/DDBJ databases">
        <title>Rhizobium sp. nov., a novel species isolated from the rice rhizosphere.</title>
        <authorList>
            <person name="Zhao J."/>
            <person name="Zhang X."/>
        </authorList>
    </citation>
    <scope>NUCLEOTIDE SEQUENCE [LARGE SCALE GENOMIC DNA]</scope>
    <source>
        <strain evidence="5 6">1.7048</strain>
    </source>
</reference>
<dbReference type="EMBL" id="MKIP01000058">
    <property type="protein sequence ID" value="OLP58299.1"/>
    <property type="molecule type" value="Genomic_DNA"/>
</dbReference>
<keyword evidence="2 5" id="KW-0238">DNA-binding</keyword>
<dbReference type="InterPro" id="IPR039418">
    <property type="entry name" value="LexA-like"/>
</dbReference>
<gene>
    <name evidence="5" type="ORF">BJF93_06720</name>
</gene>
<evidence type="ECO:0000256" key="3">
    <source>
        <dbReference type="ARBA" id="ARBA00023163"/>
    </source>
</evidence>
<evidence type="ECO:0000256" key="2">
    <source>
        <dbReference type="ARBA" id="ARBA00023125"/>
    </source>
</evidence>
<sequence>MLSHEGIWSAIDALAERHRLTPSGLARRAGLDATAFNKSKRRSADGRERWPSTESVAKILEATGATIDQFMDVLKGERAPVATPASAALPAIPLIGFAQAGAGGFFDDSGFPAGQGWDMVDFPTASGIKQGVYALEVQGDSMMPLYRDGDVLIVEPGAPVRRGDRVVVKTTEGEVMAKILMRQSARSIELHSLNPEHPNRSFEPAQVEWIARILWASQ</sequence>
<protein>
    <submittedName>
        <fullName evidence="5">DNA-binding protein</fullName>
    </submittedName>
</protein>
<dbReference type="OrthoDB" id="9792157at2"/>
<dbReference type="Pfam" id="PF00717">
    <property type="entry name" value="Peptidase_S24"/>
    <property type="match status" value="1"/>
</dbReference>
<keyword evidence="3" id="KW-0804">Transcription</keyword>
<evidence type="ECO:0000256" key="1">
    <source>
        <dbReference type="ARBA" id="ARBA00023015"/>
    </source>
</evidence>
<dbReference type="AlphaFoldDB" id="A0A1Q9ASD5"/>
<dbReference type="PANTHER" id="PTHR40661">
    <property type="match status" value="1"/>
</dbReference>
<evidence type="ECO:0000313" key="6">
    <source>
        <dbReference type="Proteomes" id="UP000186364"/>
    </source>
</evidence>
<feature type="domain" description="Peptidase S24/S26A/S26B/S26C" evidence="4">
    <location>
        <begin position="93"/>
        <end position="213"/>
    </location>
</feature>
<evidence type="ECO:0000313" key="5">
    <source>
        <dbReference type="EMBL" id="OLP58299.1"/>
    </source>
</evidence>
<dbReference type="InterPro" id="IPR015927">
    <property type="entry name" value="Peptidase_S24_S26A/B/C"/>
</dbReference>
<dbReference type="RefSeq" id="WP_075629597.1">
    <property type="nucleotide sequence ID" value="NZ_FOAM01000008.1"/>
</dbReference>
<keyword evidence="1" id="KW-0805">Transcription regulation</keyword>
<comment type="caution">
    <text evidence="5">The sequence shown here is derived from an EMBL/GenBank/DDBJ whole genome shotgun (WGS) entry which is preliminary data.</text>
</comment>
<dbReference type="CDD" id="cd06529">
    <property type="entry name" value="S24_LexA-like"/>
    <property type="match status" value="1"/>
</dbReference>
<dbReference type="GO" id="GO:0003677">
    <property type="term" value="F:DNA binding"/>
    <property type="evidence" value="ECO:0007669"/>
    <property type="project" value="UniProtKB-KW"/>
</dbReference>